<sequence length="48" mass="5492">MRCGDPTFSPVGEERLSRVDYVYFGIVVNSYAKQLEKKERDAEIPNPS</sequence>
<reference evidence="1" key="1">
    <citation type="submission" date="2021-06" db="EMBL/GenBank/DDBJ databases">
        <authorList>
            <person name="Kallberg Y."/>
            <person name="Tangrot J."/>
            <person name="Rosling A."/>
        </authorList>
    </citation>
    <scope>NUCLEOTIDE SEQUENCE</scope>
    <source>
        <strain evidence="1">CL356</strain>
    </source>
</reference>
<accession>A0ACA9KXV6</accession>
<dbReference type="Proteomes" id="UP000789525">
    <property type="component" value="Unassembled WGS sequence"/>
</dbReference>
<gene>
    <name evidence="1" type="ORF">ACOLOM_LOCUS2713</name>
</gene>
<keyword evidence="2" id="KW-1185">Reference proteome</keyword>
<protein>
    <submittedName>
        <fullName evidence="1">10850_t:CDS:1</fullName>
    </submittedName>
</protein>
<comment type="caution">
    <text evidence="1">The sequence shown here is derived from an EMBL/GenBank/DDBJ whole genome shotgun (WGS) entry which is preliminary data.</text>
</comment>
<name>A0ACA9KXV6_9GLOM</name>
<dbReference type="EMBL" id="CAJVPT010003712">
    <property type="protein sequence ID" value="CAG8499048.1"/>
    <property type="molecule type" value="Genomic_DNA"/>
</dbReference>
<evidence type="ECO:0000313" key="2">
    <source>
        <dbReference type="Proteomes" id="UP000789525"/>
    </source>
</evidence>
<proteinExistence type="predicted"/>
<organism evidence="1 2">
    <name type="scientific">Acaulospora colombiana</name>
    <dbReference type="NCBI Taxonomy" id="27376"/>
    <lineage>
        <taxon>Eukaryota</taxon>
        <taxon>Fungi</taxon>
        <taxon>Fungi incertae sedis</taxon>
        <taxon>Mucoromycota</taxon>
        <taxon>Glomeromycotina</taxon>
        <taxon>Glomeromycetes</taxon>
        <taxon>Diversisporales</taxon>
        <taxon>Acaulosporaceae</taxon>
        <taxon>Acaulospora</taxon>
    </lineage>
</organism>
<evidence type="ECO:0000313" key="1">
    <source>
        <dbReference type="EMBL" id="CAG8499048.1"/>
    </source>
</evidence>